<evidence type="ECO:0000256" key="1">
    <source>
        <dbReference type="PIRSR" id="PIRSR014972-1"/>
    </source>
</evidence>
<evidence type="ECO:0000259" key="3">
    <source>
        <dbReference type="Pfam" id="PF22636"/>
    </source>
</evidence>
<protein>
    <submittedName>
        <fullName evidence="4">Thioesterase</fullName>
    </submittedName>
</protein>
<reference evidence="4 5" key="1">
    <citation type="journal article" date="2018" name="Environ. Microbiol.">
        <title>Isolation and genomic characterization of Novimethylophilus kurashikiensis gen. nov. sp. nov., a new lanthanide-dependent methylotrophic species of Methylophilaceae.</title>
        <authorList>
            <person name="Lv H."/>
            <person name="Sahin N."/>
            <person name="Tani A."/>
        </authorList>
    </citation>
    <scope>NUCLEOTIDE SEQUENCE [LARGE SCALE GENOMIC DNA]</scope>
    <source>
        <strain evidence="4 5">La2-4</strain>
    </source>
</reference>
<sequence>MNLTPGTNATATMTVEESDLASILAQQAEDCFPPVLATARMIGLMELAASRVLHSLVVDDQLSVGVEVNVTHSAATPFGATVTAEAVFTGMEGKLYLFDVVARDEGGEIGRGTHKRAIVSENRLLSGASKRCNGMTSD</sequence>
<dbReference type="PANTHER" id="PTHR36934">
    <property type="entry name" value="BLR0278 PROTEIN"/>
    <property type="match status" value="1"/>
</dbReference>
<dbReference type="InterPro" id="IPR029069">
    <property type="entry name" value="HotDog_dom_sf"/>
</dbReference>
<dbReference type="PIRSF" id="PIRSF014972">
    <property type="entry name" value="FlK"/>
    <property type="match status" value="1"/>
</dbReference>
<dbReference type="PANTHER" id="PTHR36934:SF1">
    <property type="entry name" value="THIOESTERASE DOMAIN-CONTAINING PROTEIN"/>
    <property type="match status" value="1"/>
</dbReference>
<accession>A0A2R5FDP5</accession>
<evidence type="ECO:0000256" key="2">
    <source>
        <dbReference type="PIRSR" id="PIRSR014972-2"/>
    </source>
</evidence>
<proteinExistence type="predicted"/>
<dbReference type="InterPro" id="IPR025540">
    <property type="entry name" value="FlK"/>
</dbReference>
<dbReference type="OrthoDB" id="6902891at2"/>
<dbReference type="InterPro" id="IPR054485">
    <property type="entry name" value="FlK-like_dom"/>
</dbReference>
<gene>
    <name evidence="4" type="ORF">NMK_2554</name>
</gene>
<dbReference type="Gene3D" id="3.10.129.10">
    <property type="entry name" value="Hotdog Thioesterase"/>
    <property type="match status" value="1"/>
</dbReference>
<feature type="binding site" evidence="2">
    <location>
        <position position="116"/>
    </location>
    <ligand>
        <name>substrate</name>
    </ligand>
</feature>
<organism evidence="4 5">
    <name type="scientific">Novimethylophilus kurashikiensis</name>
    <dbReference type="NCBI Taxonomy" id="1825523"/>
    <lineage>
        <taxon>Bacteria</taxon>
        <taxon>Pseudomonadati</taxon>
        <taxon>Pseudomonadota</taxon>
        <taxon>Betaproteobacteria</taxon>
        <taxon>Nitrosomonadales</taxon>
        <taxon>Methylophilaceae</taxon>
        <taxon>Novimethylophilus</taxon>
    </lineage>
</organism>
<dbReference type="Pfam" id="PF22636">
    <property type="entry name" value="FlK"/>
    <property type="match status" value="1"/>
</dbReference>
<name>A0A2R5FDP5_9PROT</name>
<comment type="caution">
    <text evidence="4">The sequence shown here is derived from an EMBL/GenBank/DDBJ whole genome shotgun (WGS) entry which is preliminary data.</text>
</comment>
<keyword evidence="5" id="KW-1185">Reference proteome</keyword>
<dbReference type="CDD" id="cd03440">
    <property type="entry name" value="hot_dog"/>
    <property type="match status" value="1"/>
</dbReference>
<feature type="binding site" evidence="2">
    <location>
        <position position="65"/>
    </location>
    <ligand>
        <name>substrate</name>
    </ligand>
</feature>
<dbReference type="AlphaFoldDB" id="A0A2R5FDP5"/>
<dbReference type="SUPFAM" id="SSF54637">
    <property type="entry name" value="Thioesterase/thiol ester dehydrase-isomerase"/>
    <property type="match status" value="1"/>
</dbReference>
<feature type="binding site" evidence="2">
    <location>
        <position position="65"/>
    </location>
    <ligand>
        <name>CoA</name>
        <dbReference type="ChEBI" id="CHEBI:57287"/>
    </ligand>
</feature>
<feature type="active site" evidence="1">
    <location>
        <position position="38"/>
    </location>
</feature>
<dbReference type="RefSeq" id="WP_109016128.1">
    <property type="nucleotide sequence ID" value="NZ_BDOQ01000013.1"/>
</dbReference>
<dbReference type="EMBL" id="BDOQ01000013">
    <property type="protein sequence ID" value="GBG14953.1"/>
    <property type="molecule type" value="Genomic_DNA"/>
</dbReference>
<feature type="domain" description="Fluoroacetyl-CoA-specific thioesterase-like" evidence="3">
    <location>
        <begin position="28"/>
        <end position="121"/>
    </location>
</feature>
<evidence type="ECO:0000313" key="4">
    <source>
        <dbReference type="EMBL" id="GBG14953.1"/>
    </source>
</evidence>
<dbReference type="Proteomes" id="UP000245081">
    <property type="component" value="Unassembled WGS sequence"/>
</dbReference>
<feature type="active site" evidence="1">
    <location>
        <position position="72"/>
    </location>
</feature>
<feature type="active site" evidence="1">
    <location>
        <position position="46"/>
    </location>
</feature>
<evidence type="ECO:0000313" key="5">
    <source>
        <dbReference type="Proteomes" id="UP000245081"/>
    </source>
</evidence>